<dbReference type="GO" id="GO:0003700">
    <property type="term" value="F:DNA-binding transcription factor activity"/>
    <property type="evidence" value="ECO:0007669"/>
    <property type="project" value="TreeGrafter"/>
</dbReference>
<name>A0A1K0GX87_9ACTN</name>
<dbReference type="PANTHER" id="PTHR30055">
    <property type="entry name" value="HTH-TYPE TRANSCRIPTIONAL REGULATOR RUTR"/>
    <property type="match status" value="1"/>
</dbReference>
<gene>
    <name evidence="4" type="ORF">BG844_02015</name>
</gene>
<sequence length="192" mass="19788">MVTTAERGRQARQRLLQAATELIAERGWSAISTRMLAERAGVAPGVVHYHFTSVQALLSEAALQAARSLTAQAGPVLAGARSADEALTVLLAMLDGSGGTDAVSVLFVETYLAAARDEALQSALGEVIAEFRRQLADRLAAHAVPDPAATAAVLAAAVDGVILHRTLLPGPDGSTVATVLRRLLTAGSEATS</sequence>
<keyword evidence="5" id="KW-1185">Reference proteome</keyword>
<evidence type="ECO:0000313" key="5">
    <source>
        <dbReference type="Proteomes" id="UP000182486"/>
    </source>
</evidence>
<reference evidence="4 5" key="1">
    <citation type="submission" date="2016-09" db="EMBL/GenBank/DDBJ databases">
        <title>Couchioplanes caeruleus draft genome sequence.</title>
        <authorList>
            <person name="Sheehan J."/>
            <person name="Caffrey P."/>
        </authorList>
    </citation>
    <scope>NUCLEOTIDE SEQUENCE [LARGE SCALE GENOMIC DNA]</scope>
    <source>
        <strain evidence="4 5">DSM 43634</strain>
    </source>
</reference>
<evidence type="ECO:0000259" key="3">
    <source>
        <dbReference type="PROSITE" id="PS50977"/>
    </source>
</evidence>
<dbReference type="InterPro" id="IPR041583">
    <property type="entry name" value="TetR_C_31"/>
</dbReference>
<dbReference type="GO" id="GO:0000976">
    <property type="term" value="F:transcription cis-regulatory region binding"/>
    <property type="evidence" value="ECO:0007669"/>
    <property type="project" value="TreeGrafter"/>
</dbReference>
<dbReference type="PRINTS" id="PR00455">
    <property type="entry name" value="HTHTETR"/>
</dbReference>
<dbReference type="PANTHER" id="PTHR30055:SF226">
    <property type="entry name" value="HTH-TYPE TRANSCRIPTIONAL REGULATOR PKSA"/>
    <property type="match status" value="1"/>
</dbReference>
<keyword evidence="1 2" id="KW-0238">DNA-binding</keyword>
<evidence type="ECO:0000313" key="4">
    <source>
        <dbReference type="EMBL" id="OJF16028.1"/>
    </source>
</evidence>
<evidence type="ECO:0000256" key="1">
    <source>
        <dbReference type="ARBA" id="ARBA00023125"/>
    </source>
</evidence>
<dbReference type="Gene3D" id="1.10.357.10">
    <property type="entry name" value="Tetracycline Repressor, domain 2"/>
    <property type="match status" value="1"/>
</dbReference>
<feature type="DNA-binding region" description="H-T-H motif" evidence="2">
    <location>
        <begin position="32"/>
        <end position="51"/>
    </location>
</feature>
<proteinExistence type="predicted"/>
<dbReference type="InterPro" id="IPR036271">
    <property type="entry name" value="Tet_transcr_reg_TetR-rel_C_sf"/>
</dbReference>
<dbReference type="SUPFAM" id="SSF46689">
    <property type="entry name" value="Homeodomain-like"/>
    <property type="match status" value="1"/>
</dbReference>
<organism evidence="4 5">
    <name type="scientific">Couchioplanes caeruleus subsp. caeruleus</name>
    <dbReference type="NCBI Taxonomy" id="56427"/>
    <lineage>
        <taxon>Bacteria</taxon>
        <taxon>Bacillati</taxon>
        <taxon>Actinomycetota</taxon>
        <taxon>Actinomycetes</taxon>
        <taxon>Micromonosporales</taxon>
        <taxon>Micromonosporaceae</taxon>
        <taxon>Couchioplanes</taxon>
    </lineage>
</organism>
<dbReference type="SUPFAM" id="SSF48498">
    <property type="entry name" value="Tetracyclin repressor-like, C-terminal domain"/>
    <property type="match status" value="1"/>
</dbReference>
<accession>A0A1K0GX87</accession>
<dbReference type="InterPro" id="IPR001647">
    <property type="entry name" value="HTH_TetR"/>
</dbReference>
<dbReference type="EMBL" id="MEIA01000007">
    <property type="protein sequence ID" value="OJF16028.1"/>
    <property type="molecule type" value="Genomic_DNA"/>
</dbReference>
<dbReference type="Proteomes" id="UP000182486">
    <property type="component" value="Unassembled WGS sequence"/>
</dbReference>
<dbReference type="Pfam" id="PF17940">
    <property type="entry name" value="TetR_C_31"/>
    <property type="match status" value="1"/>
</dbReference>
<protein>
    <submittedName>
        <fullName evidence="4">TetR family transcriptional regulator</fullName>
    </submittedName>
</protein>
<feature type="domain" description="HTH tetR-type" evidence="3">
    <location>
        <begin position="9"/>
        <end position="69"/>
    </location>
</feature>
<dbReference type="AlphaFoldDB" id="A0A1K0GX87"/>
<dbReference type="Pfam" id="PF00440">
    <property type="entry name" value="TetR_N"/>
    <property type="match status" value="1"/>
</dbReference>
<dbReference type="InterPro" id="IPR050109">
    <property type="entry name" value="HTH-type_TetR-like_transc_reg"/>
</dbReference>
<dbReference type="PROSITE" id="PS50977">
    <property type="entry name" value="HTH_TETR_2"/>
    <property type="match status" value="1"/>
</dbReference>
<dbReference type="InterPro" id="IPR009057">
    <property type="entry name" value="Homeodomain-like_sf"/>
</dbReference>
<dbReference type="RefSeq" id="WP_071802974.1">
    <property type="nucleotide sequence ID" value="NZ_MEIA01000007.1"/>
</dbReference>
<comment type="caution">
    <text evidence="4">The sequence shown here is derived from an EMBL/GenBank/DDBJ whole genome shotgun (WGS) entry which is preliminary data.</text>
</comment>
<evidence type="ECO:0000256" key="2">
    <source>
        <dbReference type="PROSITE-ProRule" id="PRU00335"/>
    </source>
</evidence>